<dbReference type="GO" id="GO:0003729">
    <property type="term" value="F:mRNA binding"/>
    <property type="evidence" value="ECO:0007669"/>
    <property type="project" value="TreeGrafter"/>
</dbReference>
<reference evidence="10" key="1">
    <citation type="submission" date="2022-07" db="EMBL/GenBank/DDBJ databases">
        <title>Fungi with potential for degradation of polypropylene.</title>
        <authorList>
            <person name="Gostincar C."/>
        </authorList>
    </citation>
    <scope>NUCLEOTIDE SEQUENCE</scope>
    <source>
        <strain evidence="10">EXF-13308</strain>
    </source>
</reference>
<dbReference type="InterPro" id="IPR008847">
    <property type="entry name" value="Suf"/>
</dbReference>
<dbReference type="GO" id="GO:0005737">
    <property type="term" value="C:cytoplasm"/>
    <property type="evidence" value="ECO:0007669"/>
    <property type="project" value="UniProtKB-SubCell"/>
</dbReference>
<dbReference type="InterPro" id="IPR011990">
    <property type="entry name" value="TPR-like_helical_dom_sf"/>
</dbReference>
<accession>A0AA38VF97</accession>
<evidence type="ECO:0000256" key="8">
    <source>
        <dbReference type="SAM" id="MobiDB-lite"/>
    </source>
</evidence>
<dbReference type="EMBL" id="JANBVO010000012">
    <property type="protein sequence ID" value="KAJ9148474.1"/>
    <property type="molecule type" value="Genomic_DNA"/>
</dbReference>
<feature type="region of interest" description="Disordered" evidence="8">
    <location>
        <begin position="20"/>
        <end position="173"/>
    </location>
</feature>
<keyword evidence="3 7" id="KW-0963">Cytoplasm</keyword>
<feature type="compositionally biased region" description="Polar residues" evidence="8">
    <location>
        <begin position="923"/>
        <end position="933"/>
    </location>
</feature>
<comment type="function">
    <text evidence="1 7">Component of the cleavage factor IA (CFIA) complex, which is involved in the endonucleolytic cleavage during polyadenylation-dependent pre-mRNA 3'-end formation.</text>
</comment>
<name>A0AA38VF97_9PEZI</name>
<keyword evidence="4 7" id="KW-0507">mRNA processing</keyword>
<sequence>MATEFPDPEPVQAENAWAQEMSYNDEDVHASHFQQGSSNEQEPDFSVETALHGSGDSAVAVDDEEDSGEYDPESVSMSTTPQPLDQKALDSKPAPQPIPKKPRTAGGFIVGDSDSEDEDATPASSGPARQDLLSRPHSRSPLREVVTAPESVDAPFNGNKSTTPANNGQAAQPPFALPTAAPRLPLDTIGVLEDRIKEDPRGAMDAWIALLAEHRRRNKIEDARAAYERFLAIFPHAAEVWVAYMEMEIGLSNFQAAEALFGRSLLSVPNVQLWTVYLDYIRRRNDLSDTSGQARQTVTQAYEFVLDNVGIDKDSGKIWSDYIQFIRYAPGQIGGSSWQDQQKMDQLRKAYQRAVCVPISNVNTLWRDYDQFEMSLNKMTGRKFLAERSPAYMSAKSANTALDNITRGLIRTSLPRLPPAPGFEGDQEYMEQVEIWKKWVAWEKSDPLDLKDDEPALLQKRILHCYKQALMALRFWPEMWVEAAEWCFENNIIQDGKDVGLEFLLQGIEANPESVLLALKHADRIEMTYPVEEGDDAKVARGSAVRAPYQKVLDTLYDIIKTVKEREKAEVAKIEEAFRTQVVNDHPGSDRAADDDDEGEIPDNTSKEAEKQAAVKAIQQGFSAQTQLISRTLSFVWIALARAMRRIQGKGAVNAPLGGLRQVFTEARQRGRLTSDVYVAVALLEWNIYKDIAGAKIFERGAKLFPEDENFMIEYLKFLHSRDDFTNARVVFETCVNRLTQTPELVHKAKPLYAYFHKYESQYGELSQIAKLEKRMAELFPEDPKLAHFNARFSADRFDPIAARIIVSPTAQLRPKAIMPSIEQRASVLNSPRPSFRQQNSPRPQFLPMTNSPKRPFPGDEPEDLNPPRKLQRGESPLKGAAGRRLDQQRRMQGQSSASYHTGPAPISRDITFLLGLIPPASSYESTRFNPNSMPGPYGVSPAPQGYAPPPQYGQPPPQQPPYGRYY</sequence>
<comment type="subcellular location">
    <subcellularLocation>
        <location evidence="2 7">Cytoplasm</location>
    </subcellularLocation>
    <subcellularLocation>
        <location evidence="7">Nucleus</location>
    </subcellularLocation>
    <text evidence="7">Nucleus and/or cytoplasm.</text>
</comment>
<feature type="region of interest" description="Disordered" evidence="8">
    <location>
        <begin position="828"/>
        <end position="906"/>
    </location>
</feature>
<evidence type="ECO:0000256" key="7">
    <source>
        <dbReference type="RuleBase" id="RU369035"/>
    </source>
</evidence>
<dbReference type="PANTHER" id="PTHR19980">
    <property type="entry name" value="RNA CLEAVAGE STIMULATION FACTOR"/>
    <property type="match status" value="1"/>
</dbReference>
<evidence type="ECO:0000259" key="9">
    <source>
        <dbReference type="Pfam" id="PF05843"/>
    </source>
</evidence>
<feature type="compositionally biased region" description="Acidic residues" evidence="8">
    <location>
        <begin position="61"/>
        <end position="72"/>
    </location>
</feature>
<protein>
    <recommendedName>
        <fullName evidence="7">mRNA 3'-end-processing protein RNA14</fullName>
    </recommendedName>
</protein>
<keyword evidence="5" id="KW-0677">Repeat</keyword>
<feature type="compositionally biased region" description="Polar residues" evidence="8">
    <location>
        <begin position="828"/>
        <end position="853"/>
    </location>
</feature>
<dbReference type="Pfam" id="PF05843">
    <property type="entry name" value="Suf"/>
    <property type="match status" value="1"/>
</dbReference>
<evidence type="ECO:0000256" key="5">
    <source>
        <dbReference type="ARBA" id="ARBA00022737"/>
    </source>
</evidence>
<feature type="compositionally biased region" description="Pro residues" evidence="8">
    <location>
        <begin position="947"/>
        <end position="961"/>
    </location>
</feature>
<feature type="compositionally biased region" description="Polar residues" evidence="8">
    <location>
        <begin position="891"/>
        <end position="900"/>
    </location>
</feature>
<dbReference type="InterPro" id="IPR045243">
    <property type="entry name" value="Rna14-like"/>
</dbReference>
<dbReference type="PANTHER" id="PTHR19980:SF0">
    <property type="entry name" value="CLEAVAGE STIMULATION FACTOR SUBUNIT 3"/>
    <property type="match status" value="1"/>
</dbReference>
<feature type="region of interest" description="Disordered" evidence="8">
    <location>
        <begin position="923"/>
        <end position="967"/>
    </location>
</feature>
<dbReference type="SMART" id="SM00386">
    <property type="entry name" value="HAT"/>
    <property type="match status" value="6"/>
</dbReference>
<keyword evidence="11" id="KW-1185">Reference proteome</keyword>
<dbReference type="Gene3D" id="1.25.40.1040">
    <property type="match status" value="2"/>
</dbReference>
<evidence type="ECO:0000256" key="1">
    <source>
        <dbReference type="ARBA" id="ARBA00002863"/>
    </source>
</evidence>
<keyword evidence="6 7" id="KW-0539">Nucleus</keyword>
<dbReference type="GO" id="GO:0180010">
    <property type="term" value="P:co-transcriptional mRNA 3'-end processing, cleavage and polyadenylation pathway"/>
    <property type="evidence" value="ECO:0007669"/>
    <property type="project" value="UniProtKB-UniRule"/>
</dbReference>
<dbReference type="FunFam" id="1.25.40.1040:FF:000006">
    <property type="entry name" value="CFIA complex component Rna14, putative"/>
    <property type="match status" value="1"/>
</dbReference>
<evidence type="ECO:0000256" key="3">
    <source>
        <dbReference type="ARBA" id="ARBA00022490"/>
    </source>
</evidence>
<evidence type="ECO:0000256" key="4">
    <source>
        <dbReference type="ARBA" id="ARBA00022664"/>
    </source>
</evidence>
<evidence type="ECO:0000256" key="6">
    <source>
        <dbReference type="ARBA" id="ARBA00023242"/>
    </source>
</evidence>
<evidence type="ECO:0000256" key="2">
    <source>
        <dbReference type="ARBA" id="ARBA00004496"/>
    </source>
</evidence>
<evidence type="ECO:0000313" key="11">
    <source>
        <dbReference type="Proteomes" id="UP001174694"/>
    </source>
</evidence>
<feature type="domain" description="Suppressor of forked" evidence="9">
    <location>
        <begin position="188"/>
        <end position="804"/>
    </location>
</feature>
<organism evidence="10 11">
    <name type="scientific">Pleurostoma richardsiae</name>
    <dbReference type="NCBI Taxonomy" id="41990"/>
    <lineage>
        <taxon>Eukaryota</taxon>
        <taxon>Fungi</taxon>
        <taxon>Dikarya</taxon>
        <taxon>Ascomycota</taxon>
        <taxon>Pezizomycotina</taxon>
        <taxon>Sordariomycetes</taxon>
        <taxon>Sordariomycetidae</taxon>
        <taxon>Calosphaeriales</taxon>
        <taxon>Pleurostomataceae</taxon>
        <taxon>Pleurostoma</taxon>
    </lineage>
</organism>
<evidence type="ECO:0000313" key="10">
    <source>
        <dbReference type="EMBL" id="KAJ9148474.1"/>
    </source>
</evidence>
<proteinExistence type="predicted"/>
<dbReference type="SUPFAM" id="SSF48452">
    <property type="entry name" value="TPR-like"/>
    <property type="match status" value="2"/>
</dbReference>
<comment type="caution">
    <text evidence="10">The sequence shown here is derived from an EMBL/GenBank/DDBJ whole genome shotgun (WGS) entry which is preliminary data.</text>
</comment>
<dbReference type="GO" id="GO:0005634">
    <property type="term" value="C:nucleus"/>
    <property type="evidence" value="ECO:0007669"/>
    <property type="project" value="UniProtKB-SubCell"/>
</dbReference>
<dbReference type="Proteomes" id="UP001174694">
    <property type="component" value="Unassembled WGS sequence"/>
</dbReference>
<feature type="compositionally biased region" description="Polar residues" evidence="8">
    <location>
        <begin position="158"/>
        <end position="170"/>
    </location>
</feature>
<dbReference type="InterPro" id="IPR003107">
    <property type="entry name" value="HAT"/>
</dbReference>
<feature type="region of interest" description="Disordered" evidence="8">
    <location>
        <begin position="583"/>
        <end position="609"/>
    </location>
</feature>
<dbReference type="AlphaFoldDB" id="A0AA38VF97"/>
<gene>
    <name evidence="10" type="ORF">NKR23_g4821</name>
</gene>